<accession>A0AAV9EDJ4</accession>
<evidence type="ECO:0000313" key="2">
    <source>
        <dbReference type="EMBL" id="KAK1311561.1"/>
    </source>
</evidence>
<evidence type="ECO:0000256" key="1">
    <source>
        <dbReference type="SAM" id="MobiDB-lite"/>
    </source>
</evidence>
<dbReference type="EMBL" id="JAUJYO010000007">
    <property type="protein sequence ID" value="KAK1311561.1"/>
    <property type="molecule type" value="Genomic_DNA"/>
</dbReference>
<feature type="compositionally biased region" description="Polar residues" evidence="1">
    <location>
        <begin position="9"/>
        <end position="20"/>
    </location>
</feature>
<dbReference type="Gene3D" id="1.20.58.1030">
    <property type="match status" value="1"/>
</dbReference>
<dbReference type="AlphaFoldDB" id="A0AAV9EDJ4"/>
<reference evidence="2" key="1">
    <citation type="journal article" date="2023" name="Nat. Commun.">
        <title>Diploid and tetraploid genomes of Acorus and the evolution of monocots.</title>
        <authorList>
            <person name="Ma L."/>
            <person name="Liu K.W."/>
            <person name="Li Z."/>
            <person name="Hsiao Y.Y."/>
            <person name="Qi Y."/>
            <person name="Fu T."/>
            <person name="Tang G.D."/>
            <person name="Zhang D."/>
            <person name="Sun W.H."/>
            <person name="Liu D.K."/>
            <person name="Li Y."/>
            <person name="Chen G.Z."/>
            <person name="Liu X.D."/>
            <person name="Liao X.Y."/>
            <person name="Jiang Y.T."/>
            <person name="Yu X."/>
            <person name="Hao Y."/>
            <person name="Huang J."/>
            <person name="Zhao X.W."/>
            <person name="Ke S."/>
            <person name="Chen Y.Y."/>
            <person name="Wu W.L."/>
            <person name="Hsu J.L."/>
            <person name="Lin Y.F."/>
            <person name="Huang M.D."/>
            <person name="Li C.Y."/>
            <person name="Huang L."/>
            <person name="Wang Z.W."/>
            <person name="Zhao X."/>
            <person name="Zhong W.Y."/>
            <person name="Peng D.H."/>
            <person name="Ahmad S."/>
            <person name="Lan S."/>
            <person name="Zhang J.S."/>
            <person name="Tsai W.C."/>
            <person name="Van de Peer Y."/>
            <person name="Liu Z.J."/>
        </authorList>
    </citation>
    <scope>NUCLEOTIDE SEQUENCE</scope>
    <source>
        <strain evidence="2">CP</strain>
    </source>
</reference>
<feature type="region of interest" description="Disordered" evidence="1">
    <location>
        <begin position="1"/>
        <end position="20"/>
    </location>
</feature>
<keyword evidence="3" id="KW-1185">Reference proteome</keyword>
<reference evidence="2" key="2">
    <citation type="submission" date="2023-06" db="EMBL/GenBank/DDBJ databases">
        <authorList>
            <person name="Ma L."/>
            <person name="Liu K.-W."/>
            <person name="Li Z."/>
            <person name="Hsiao Y.-Y."/>
            <person name="Qi Y."/>
            <person name="Fu T."/>
            <person name="Tang G."/>
            <person name="Zhang D."/>
            <person name="Sun W.-H."/>
            <person name="Liu D.-K."/>
            <person name="Li Y."/>
            <person name="Chen G.-Z."/>
            <person name="Liu X.-D."/>
            <person name="Liao X.-Y."/>
            <person name="Jiang Y.-T."/>
            <person name="Yu X."/>
            <person name="Hao Y."/>
            <person name="Huang J."/>
            <person name="Zhao X.-W."/>
            <person name="Ke S."/>
            <person name="Chen Y.-Y."/>
            <person name="Wu W.-L."/>
            <person name="Hsu J.-L."/>
            <person name="Lin Y.-F."/>
            <person name="Huang M.-D."/>
            <person name="Li C.-Y."/>
            <person name="Huang L."/>
            <person name="Wang Z.-W."/>
            <person name="Zhao X."/>
            <person name="Zhong W.-Y."/>
            <person name="Peng D.-H."/>
            <person name="Ahmad S."/>
            <person name="Lan S."/>
            <person name="Zhang J.-S."/>
            <person name="Tsai W.-C."/>
            <person name="Van De Peer Y."/>
            <person name="Liu Z.-J."/>
        </authorList>
    </citation>
    <scope>NUCLEOTIDE SEQUENCE</scope>
    <source>
        <strain evidence="2">CP</strain>
        <tissue evidence="2">Leaves</tissue>
    </source>
</reference>
<organism evidence="2 3">
    <name type="scientific">Acorus calamus</name>
    <name type="common">Sweet flag</name>
    <dbReference type="NCBI Taxonomy" id="4465"/>
    <lineage>
        <taxon>Eukaryota</taxon>
        <taxon>Viridiplantae</taxon>
        <taxon>Streptophyta</taxon>
        <taxon>Embryophyta</taxon>
        <taxon>Tracheophyta</taxon>
        <taxon>Spermatophyta</taxon>
        <taxon>Magnoliopsida</taxon>
        <taxon>Liliopsida</taxon>
        <taxon>Acoraceae</taxon>
        <taxon>Acorus</taxon>
    </lineage>
</organism>
<evidence type="ECO:0000313" key="3">
    <source>
        <dbReference type="Proteomes" id="UP001180020"/>
    </source>
</evidence>
<dbReference type="SUPFAM" id="SSF158573">
    <property type="entry name" value="GINS helical bundle-like"/>
    <property type="match status" value="1"/>
</dbReference>
<sequence length="62" mass="7049">MGGSHDNCWESSPLLNPGRSQLSMKIHDEGLDIQTTRNEDHFGAVVHHLSLIRNKRCLMAYM</sequence>
<comment type="caution">
    <text evidence="2">The sequence shown here is derived from an EMBL/GenBank/DDBJ whole genome shotgun (WGS) entry which is preliminary data.</text>
</comment>
<dbReference type="InterPro" id="IPR036224">
    <property type="entry name" value="GINS_bundle-like_dom_sf"/>
</dbReference>
<proteinExistence type="predicted"/>
<name>A0AAV9EDJ4_ACOCL</name>
<dbReference type="Proteomes" id="UP001180020">
    <property type="component" value="Unassembled WGS sequence"/>
</dbReference>
<protein>
    <submittedName>
        <fullName evidence="2">Uncharacterized protein</fullName>
    </submittedName>
</protein>
<gene>
    <name evidence="2" type="ORF">QJS10_CPA07g00089</name>
</gene>